<evidence type="ECO:0000256" key="8">
    <source>
        <dbReference type="ARBA" id="ARBA00023136"/>
    </source>
</evidence>
<evidence type="ECO:0000256" key="3">
    <source>
        <dbReference type="ARBA" id="ARBA00022475"/>
    </source>
</evidence>
<evidence type="ECO:0000259" key="12">
    <source>
        <dbReference type="Pfam" id="PF22599"/>
    </source>
</evidence>
<name>A0A844FZ98_9BACT</name>
<dbReference type="FunFam" id="1.20.1640.10:FF:000004">
    <property type="entry name" value="Protein translocase subunit SecD"/>
    <property type="match status" value="1"/>
</dbReference>
<dbReference type="RefSeq" id="WP_106054831.1">
    <property type="nucleotide sequence ID" value="NZ_CALXOB010000031.1"/>
</dbReference>
<dbReference type="GO" id="GO:0015450">
    <property type="term" value="F:protein-transporting ATPase activity"/>
    <property type="evidence" value="ECO:0007669"/>
    <property type="project" value="InterPro"/>
</dbReference>
<feature type="transmembrane region" description="Helical" evidence="9">
    <location>
        <begin position="809"/>
        <end position="828"/>
    </location>
</feature>
<dbReference type="Pfam" id="PF07549">
    <property type="entry name" value="Sec_GG"/>
    <property type="match status" value="1"/>
</dbReference>
<dbReference type="Gene3D" id="3.30.70.3400">
    <property type="match status" value="1"/>
</dbReference>
<feature type="transmembrane region" description="Helical" evidence="9">
    <location>
        <begin position="445"/>
        <end position="466"/>
    </location>
</feature>
<evidence type="ECO:0000256" key="6">
    <source>
        <dbReference type="ARBA" id="ARBA00022989"/>
    </source>
</evidence>
<evidence type="ECO:0000256" key="10">
    <source>
        <dbReference type="HAMAP-Rule" id="MF_01464"/>
    </source>
</evidence>
<organism evidence="13 14">
    <name type="scientific">Victivallis lenta</name>
    <dbReference type="NCBI Taxonomy" id="2606640"/>
    <lineage>
        <taxon>Bacteria</taxon>
        <taxon>Pseudomonadati</taxon>
        <taxon>Lentisphaerota</taxon>
        <taxon>Lentisphaeria</taxon>
        <taxon>Victivallales</taxon>
        <taxon>Victivallaceae</taxon>
        <taxon>Victivallis</taxon>
    </lineage>
</organism>
<dbReference type="HAMAP" id="MF_01464_B">
    <property type="entry name" value="SecF_B"/>
    <property type="match status" value="1"/>
</dbReference>
<comment type="similarity">
    <text evidence="9">Belongs to the SecD/SecF family. SecD subfamily.</text>
</comment>
<feature type="transmembrane region" description="Helical" evidence="9">
    <location>
        <begin position="730"/>
        <end position="749"/>
    </location>
</feature>
<comment type="function">
    <text evidence="9">Part of the Sec protein translocase complex. Interacts with the SecYEG preprotein conducting channel. SecDF uses the proton motive force (PMF) to complete protein translocation after the ATP-dependent function of SecA.</text>
</comment>
<proteinExistence type="inferred from homology"/>
<feature type="domain" description="Protein export membrane protein SecD/SecF C-terminal" evidence="11">
    <location>
        <begin position="375"/>
        <end position="542"/>
    </location>
</feature>
<accession>A0A844FZ98</accession>
<sequence>MDKRPLILRTLITLVVVAVFASAIHPLFERDYYVTFLGLLVKPASPEEARKVQEEADALVADAEKLRAEDPNLYQSQALLKAADDKGVDLTKMVRGNDLQDNRDVMSVIRKHASSSIRLGLDLNGGVEFILQLVPDEGFLKELEKGGDDGKNRSRKDIEADIRRNFDRYRDIAIETLRKRLEGQKIFEAEIAPSGDSYVALRAPVVAKDEKVKLMNLIKMSAKLNFRMVHPQNLELVAGMTADKEKSFVPPFGYELMKTSEFRAGQEPLVTYYVVEKRPAMTGKDVVSAYPNKDQFGQRMIALSFNARGAAQFAEVTRANVGRQMAIVLDDHLYCAPVIKDAITGGQATISGRFSDEEIKSIADALVSGSFPFQIKIDAVFDTDPKLGAANVANGIWVGVFSLLFVAAFMCIYYRLAGVIAVCALGLNIVLVLGAMAAFNATLTLPGIAGIILTIGMAVDANVLVFERIREEMAGGKNLRTSVDLGYSRAFSAVFDANVTTLITAIILMYVGTGAIKGFAVTLSIGILSSLFTALFVTRLIFDYLFRYFHLQKLTMMQFFKNAHFNFRAMRGKVFAISGFLIVASLVLVGVRIHNRSMLGIDFTGGTVVSFNYAEQIPQGEIEKALQAAGYEATVTYKYNAMSTTDDRKLEILVRGDLTKESVDTTASPKDVLMNLLNKEFPKAQLSGGLESSVGGLIGDEFTKAALIAIGLSIIGIGVYISLRYEFTFALSSILALAHDVIIALGIFLATGRTVSLTVVAALLTVIGYSINDTVVIFDRIRENARLGVCGTFDENVNLSVNQTLNRTILTSFTTFIVVFVLFLGGGIAINDFVLIMMLGIVIGTYSSIYISPQLVSLWHAKEPVSTNNNVKSVRNPEPKKAGESK</sequence>
<feature type="transmembrane region" description="Helical" evidence="9">
    <location>
        <begin position="487"/>
        <end position="512"/>
    </location>
</feature>
<dbReference type="InterPro" id="IPR005665">
    <property type="entry name" value="SecF_bac"/>
</dbReference>
<feature type="transmembrane region" description="Helical" evidence="9">
    <location>
        <begin position="755"/>
        <end position="778"/>
    </location>
</feature>
<dbReference type="HAMAP" id="MF_01463_B">
    <property type="entry name" value="SecD_B"/>
    <property type="match status" value="1"/>
</dbReference>
<gene>
    <name evidence="9 13" type="primary">secD</name>
    <name evidence="10" type="synonym">secF</name>
    <name evidence="13" type="ORF">FYJ85_03215</name>
</gene>
<dbReference type="InterPro" id="IPR022813">
    <property type="entry name" value="SecD/SecF_arch_bac"/>
</dbReference>
<keyword evidence="5 9" id="KW-0653">Protein transport</keyword>
<feature type="transmembrane region" description="Helical" evidence="9">
    <location>
        <begin position="705"/>
        <end position="723"/>
    </location>
</feature>
<evidence type="ECO:0000313" key="13">
    <source>
        <dbReference type="EMBL" id="MST96054.1"/>
    </source>
</evidence>
<dbReference type="InterPro" id="IPR055344">
    <property type="entry name" value="SecD_SecF_C_bact"/>
</dbReference>
<keyword evidence="7 9" id="KW-0811">Translocation</keyword>
<evidence type="ECO:0000256" key="7">
    <source>
        <dbReference type="ARBA" id="ARBA00023010"/>
    </source>
</evidence>
<dbReference type="GO" id="GO:0006605">
    <property type="term" value="P:protein targeting"/>
    <property type="evidence" value="ECO:0007669"/>
    <property type="project" value="UniProtKB-UniRule"/>
</dbReference>
<dbReference type="InterPro" id="IPR005791">
    <property type="entry name" value="SecD"/>
</dbReference>
<comment type="caution">
    <text evidence="9">Lacks conserved residue(s) required for the propagation of feature annotation.</text>
</comment>
<dbReference type="Pfam" id="PF02355">
    <property type="entry name" value="SecD_SecF_C"/>
    <property type="match status" value="2"/>
</dbReference>
<evidence type="ECO:0000256" key="2">
    <source>
        <dbReference type="ARBA" id="ARBA00022448"/>
    </source>
</evidence>
<keyword evidence="6 9" id="KW-1133">Transmembrane helix</keyword>
<dbReference type="NCBIfam" id="TIGR01129">
    <property type="entry name" value="secD"/>
    <property type="match status" value="1"/>
</dbReference>
<dbReference type="InterPro" id="IPR054384">
    <property type="entry name" value="SecDF_P1_head"/>
</dbReference>
<dbReference type="Gene3D" id="1.20.1640.10">
    <property type="entry name" value="Multidrug efflux transporter AcrB transmembrane domain"/>
    <property type="match status" value="2"/>
</dbReference>
<reference evidence="13 14" key="1">
    <citation type="submission" date="2019-08" db="EMBL/GenBank/DDBJ databases">
        <title>In-depth cultivation of the pig gut microbiome towards novel bacterial diversity and tailored functional studies.</title>
        <authorList>
            <person name="Wylensek D."/>
            <person name="Hitch T.C.A."/>
            <person name="Clavel T."/>
        </authorList>
    </citation>
    <scope>NUCLEOTIDE SEQUENCE [LARGE SCALE GENOMIC DNA]</scope>
    <source>
        <strain evidence="13 14">BBE-744-WT-12</strain>
    </source>
</reference>
<evidence type="ECO:0000256" key="5">
    <source>
        <dbReference type="ARBA" id="ARBA00022927"/>
    </source>
</evidence>
<evidence type="ECO:0000256" key="9">
    <source>
        <dbReference type="HAMAP-Rule" id="MF_01463"/>
    </source>
</evidence>
<feature type="transmembrane region" description="Helical" evidence="9">
    <location>
        <begin position="419"/>
        <end position="439"/>
    </location>
</feature>
<evidence type="ECO:0000256" key="4">
    <source>
        <dbReference type="ARBA" id="ARBA00022692"/>
    </source>
</evidence>
<feature type="transmembrane region" description="Helical" evidence="9">
    <location>
        <begin position="395"/>
        <end position="414"/>
    </location>
</feature>
<evidence type="ECO:0000259" key="11">
    <source>
        <dbReference type="Pfam" id="PF02355"/>
    </source>
</evidence>
<dbReference type="PANTHER" id="PTHR30081:SF1">
    <property type="entry name" value="PROTEIN TRANSLOCASE SUBUNIT SECD"/>
    <property type="match status" value="1"/>
</dbReference>
<dbReference type="PRINTS" id="PR01755">
    <property type="entry name" value="SECFTRNLCASE"/>
</dbReference>
<evidence type="ECO:0000313" key="14">
    <source>
        <dbReference type="Proteomes" id="UP000435649"/>
    </source>
</evidence>
<dbReference type="Pfam" id="PF22599">
    <property type="entry name" value="SecDF_P1_head"/>
    <property type="match status" value="1"/>
</dbReference>
<feature type="domain" description="SecDF P1 head subdomain" evidence="12">
    <location>
        <begin position="271"/>
        <end position="372"/>
    </location>
</feature>
<dbReference type="SUPFAM" id="SSF82866">
    <property type="entry name" value="Multidrug efflux transporter AcrB transmembrane domain"/>
    <property type="match status" value="2"/>
</dbReference>
<dbReference type="Gene3D" id="3.30.1360.200">
    <property type="match status" value="1"/>
</dbReference>
<evidence type="ECO:0000256" key="1">
    <source>
        <dbReference type="ARBA" id="ARBA00004651"/>
    </source>
</evidence>
<feature type="transmembrane region" description="Helical" evidence="9">
    <location>
        <begin position="574"/>
        <end position="593"/>
    </location>
</feature>
<dbReference type="InterPro" id="IPR022646">
    <property type="entry name" value="SecD/SecF_CS"/>
</dbReference>
<comment type="similarity">
    <text evidence="10">Belongs to the SecD/SecF family. SecF subfamily.</text>
</comment>
<feature type="transmembrane region" description="Helical" evidence="9">
    <location>
        <begin position="518"/>
        <end position="542"/>
    </location>
</feature>
<feature type="transmembrane region" description="Helical" evidence="9">
    <location>
        <begin position="834"/>
        <end position="852"/>
    </location>
</feature>
<dbReference type="NCBIfam" id="TIGR00916">
    <property type="entry name" value="2A0604s01"/>
    <property type="match status" value="2"/>
</dbReference>
<dbReference type="GO" id="GO:0043952">
    <property type="term" value="P:protein transport by the Sec complex"/>
    <property type="evidence" value="ECO:0007669"/>
    <property type="project" value="UniProtKB-UniRule"/>
</dbReference>
<comment type="subunit">
    <text evidence="10">Forms a complex with SecD. Part of the essential Sec protein translocation apparatus which comprises SecA, SecYEG and auxiliary proteins SecDF. Other proteins may also be involved.</text>
</comment>
<dbReference type="InterPro" id="IPR022645">
    <property type="entry name" value="SecD/SecF_bac"/>
</dbReference>
<dbReference type="InterPro" id="IPR048634">
    <property type="entry name" value="SecD_SecF_C"/>
</dbReference>
<keyword evidence="2 9" id="KW-0813">Transport</keyword>
<dbReference type="GO" id="GO:0065002">
    <property type="term" value="P:intracellular protein transmembrane transport"/>
    <property type="evidence" value="ECO:0007669"/>
    <property type="project" value="UniProtKB-UniRule"/>
</dbReference>
<dbReference type="NCBIfam" id="TIGR00966">
    <property type="entry name" value="transloc_SecF"/>
    <property type="match status" value="1"/>
</dbReference>
<keyword evidence="14" id="KW-1185">Reference proteome</keyword>
<keyword evidence="3 9" id="KW-1003">Cell membrane</keyword>
<comment type="subcellular location">
    <subcellularLocation>
        <location evidence="1 9">Cell membrane</location>
        <topology evidence="1 9">Multi-pass membrane protein</topology>
    </subcellularLocation>
</comment>
<comment type="subunit">
    <text evidence="9">Forms a complex with SecF. Part of the essential Sec protein translocation apparatus which comprises SecA, SecYEG and auxiliary proteins SecDF. Other proteins may also be involved.</text>
</comment>
<dbReference type="Proteomes" id="UP000435649">
    <property type="component" value="Unassembled WGS sequence"/>
</dbReference>
<dbReference type="AlphaFoldDB" id="A0A844FZ98"/>
<dbReference type="PANTHER" id="PTHR30081">
    <property type="entry name" value="PROTEIN-EXPORT MEMBRANE PROTEIN SEC"/>
    <property type="match status" value="1"/>
</dbReference>
<keyword evidence="8 9" id="KW-0472">Membrane</keyword>
<comment type="caution">
    <text evidence="13">The sequence shown here is derived from an EMBL/GenBank/DDBJ whole genome shotgun (WGS) entry which is preliminary data.</text>
</comment>
<dbReference type="EMBL" id="VUNS01000002">
    <property type="protein sequence ID" value="MST96054.1"/>
    <property type="molecule type" value="Genomic_DNA"/>
</dbReference>
<dbReference type="GO" id="GO:0005886">
    <property type="term" value="C:plasma membrane"/>
    <property type="evidence" value="ECO:0007669"/>
    <property type="project" value="UniProtKB-SubCell"/>
</dbReference>
<protein>
    <recommendedName>
        <fullName evidence="9 10">Multifunctional fusion protein</fullName>
    </recommendedName>
    <domain>
        <recommendedName>
            <fullName evidence="9">Protein translocase subunit SecD</fullName>
        </recommendedName>
    </domain>
    <domain>
        <recommendedName>
            <fullName evidence="10">Protein-export membrane protein SecF</fullName>
        </recommendedName>
    </domain>
</protein>
<keyword evidence="4 9" id="KW-0812">Transmembrane</keyword>
<feature type="domain" description="Protein export membrane protein SecD/SecF C-terminal" evidence="11">
    <location>
        <begin position="692"/>
        <end position="860"/>
    </location>
</feature>